<protein>
    <submittedName>
        <fullName evidence="1">Uncharacterized protein</fullName>
    </submittedName>
</protein>
<sequence length="26" mass="2925">MMVPKTIALPLGYNPIFKPFYLIGSI</sequence>
<comment type="caution">
    <text evidence="1">The sequence shown here is derived from an EMBL/GenBank/DDBJ whole genome shotgun (WGS) entry which is preliminary data.</text>
</comment>
<evidence type="ECO:0000313" key="1">
    <source>
        <dbReference type="EMBL" id="CDI42110.1"/>
    </source>
</evidence>
<organism evidence="1 2">
    <name type="scientific">Lactobacillus helveticus CIRM-BIA 953</name>
    <dbReference type="NCBI Taxonomy" id="1226335"/>
    <lineage>
        <taxon>Bacteria</taxon>
        <taxon>Bacillati</taxon>
        <taxon>Bacillota</taxon>
        <taxon>Bacilli</taxon>
        <taxon>Lactobacillales</taxon>
        <taxon>Lactobacillaceae</taxon>
        <taxon>Lactobacillus</taxon>
    </lineage>
</organism>
<dbReference type="AlphaFoldDB" id="U4QM55"/>
<proteinExistence type="predicted"/>
<dbReference type="EMBL" id="CBUH010000077">
    <property type="protein sequence ID" value="CDI42110.1"/>
    <property type="molecule type" value="Genomic_DNA"/>
</dbReference>
<name>U4QM55_LACHE</name>
<reference evidence="1 2" key="1">
    <citation type="submission" date="2013-09" db="EMBL/GenBank/DDBJ databases">
        <title>Draft Genome Sequence of five Lactobacillus helveticus strains CIRM-BIA 101T, 103, 104, 951 and 953 isolated from milk product.</title>
        <authorList>
            <person name="Valence F."/>
            <person name="Chuat V."/>
            <person name="Ma L."/>
            <person name="Creno S."/>
            <person name="Falentin H."/>
            <person name="Lortal S."/>
            <person name="Bizet C."/>
            <person name="Clermont D."/>
            <person name="Loux V."/>
            <person name="Bouchier C."/>
            <person name="Cousin S."/>
        </authorList>
    </citation>
    <scope>NUCLEOTIDE SEQUENCE [LARGE SCALE GENOMIC DNA]</scope>
    <source>
        <strain evidence="1 2">CIRM-BIA 953</strain>
    </source>
</reference>
<accession>U4QM55</accession>
<dbReference type="Proteomes" id="UP000017243">
    <property type="component" value="Unassembled WGS sequence"/>
</dbReference>
<evidence type="ECO:0000313" key="2">
    <source>
        <dbReference type="Proteomes" id="UP000017243"/>
    </source>
</evidence>
<gene>
    <name evidence="1" type="ORF">LHCIRMBIA953_01616</name>
</gene>